<dbReference type="EMBL" id="SRMP02000001">
    <property type="protein sequence ID" value="MFN0290115.1"/>
    <property type="molecule type" value="Genomic_DNA"/>
</dbReference>
<dbReference type="PANTHER" id="PTHR32305:SF15">
    <property type="entry name" value="PROTEIN RHSA-RELATED"/>
    <property type="match status" value="1"/>
</dbReference>
<protein>
    <submittedName>
        <fullName evidence="1">RHS repeat-associated core domain-containing protein</fullName>
    </submittedName>
</protein>
<proteinExistence type="predicted"/>
<keyword evidence="2" id="KW-1185">Reference proteome</keyword>
<name>A0ABW9JCI7_9SPHI</name>
<reference evidence="1 2" key="1">
    <citation type="submission" date="2024-12" db="EMBL/GenBank/DDBJ databases">
        <authorList>
            <person name="Hu S."/>
        </authorList>
    </citation>
    <scope>NUCLEOTIDE SEQUENCE [LARGE SCALE GENOMIC DNA]</scope>
    <source>
        <strain evidence="1 2">P-25</strain>
    </source>
</reference>
<dbReference type="RefSeq" id="WP_138727710.1">
    <property type="nucleotide sequence ID" value="NZ_SRMP02000001.1"/>
</dbReference>
<evidence type="ECO:0000313" key="2">
    <source>
        <dbReference type="Proteomes" id="UP001517367"/>
    </source>
</evidence>
<evidence type="ECO:0000313" key="1">
    <source>
        <dbReference type="EMBL" id="MFN0290115.1"/>
    </source>
</evidence>
<gene>
    <name evidence="1" type="ORF">E5L68_001865</name>
</gene>
<dbReference type="NCBIfam" id="TIGR03696">
    <property type="entry name" value="Rhs_assc_core"/>
    <property type="match status" value="1"/>
</dbReference>
<dbReference type="Proteomes" id="UP001517367">
    <property type="component" value="Unassembled WGS sequence"/>
</dbReference>
<dbReference type="PANTHER" id="PTHR32305">
    <property type="match status" value="1"/>
</dbReference>
<organism evidence="1 2">
    <name type="scientific">Pedobacter helvus</name>
    <dbReference type="NCBI Taxonomy" id="2563444"/>
    <lineage>
        <taxon>Bacteria</taxon>
        <taxon>Pseudomonadati</taxon>
        <taxon>Bacteroidota</taxon>
        <taxon>Sphingobacteriia</taxon>
        <taxon>Sphingobacteriales</taxon>
        <taxon>Sphingobacteriaceae</taxon>
        <taxon>Pedobacter</taxon>
    </lineage>
</organism>
<accession>A0ABW9JCI7</accession>
<sequence length="423" mass="45409">MGITGVNAGTFSYDANGNVKTDTRMGITDVSYNHLNLPQAVSGPANISYTYDAMGRKLRKVSSTTGTTDYVDGIQYTNGNIDFIQTGEGMALNNGGSYTYRYNLSDHLGNVRTSFDIYGGAVRILQREDYYAFGLRKLGSPNDDRNKYLYNGKELQDELGQYDYGARFYDPVIGRWNVVDPLAEKDRKTSPYVYALNNPVRFIDPDGMEAEDPQKRVNTTVTSTEDKNHKLHVTQTTTTTTVVQTETGSVTTKSVMSSTNIISNSNTEATVYGDVTTKTSVTTVDGDKVSTVNNGSTTVSRSDAKGDLSALNTVSKSLENFRDKHGMQFNSYVNDKGTTGLSLSVGGAAAPFGALTSLTTLAAKIGGWAPSFVRALGFAGAPTSVSPGLLSKVIIPATGALSNTKTVFVSSNGRVISNMVPKL</sequence>
<dbReference type="Gene3D" id="2.180.10.10">
    <property type="entry name" value="RHS repeat-associated core"/>
    <property type="match status" value="1"/>
</dbReference>
<dbReference type="InterPro" id="IPR050708">
    <property type="entry name" value="T6SS_VgrG/RHS"/>
</dbReference>
<dbReference type="InterPro" id="IPR022385">
    <property type="entry name" value="Rhs_assc_core"/>
</dbReference>
<comment type="caution">
    <text evidence="1">The sequence shown here is derived from an EMBL/GenBank/DDBJ whole genome shotgun (WGS) entry which is preliminary data.</text>
</comment>